<comment type="caution">
    <text evidence="6">The sequence shown here is derived from an EMBL/GenBank/DDBJ whole genome shotgun (WGS) entry which is preliminary data.</text>
</comment>
<evidence type="ECO:0000259" key="5">
    <source>
        <dbReference type="Pfam" id="PF04802"/>
    </source>
</evidence>
<keyword evidence="3" id="KW-0539">Nucleus</keyword>
<evidence type="ECO:0000313" key="6">
    <source>
        <dbReference type="EMBL" id="KAK2188665.1"/>
    </source>
</evidence>
<evidence type="ECO:0000256" key="1">
    <source>
        <dbReference type="ARBA" id="ARBA00004123"/>
    </source>
</evidence>
<dbReference type="PANTHER" id="PTHR23318:SF0">
    <property type="entry name" value="SERINE_THREONINE-PROTEIN PHOSPHATASE 4 REGULATORY SUBUNIT 3"/>
    <property type="match status" value="1"/>
</dbReference>
<feature type="compositionally biased region" description="Acidic residues" evidence="4">
    <location>
        <begin position="762"/>
        <end position="775"/>
    </location>
</feature>
<dbReference type="AlphaFoldDB" id="A0AAD9P5S3"/>
<proteinExistence type="inferred from homology"/>
<dbReference type="SUPFAM" id="SSF48371">
    <property type="entry name" value="ARM repeat"/>
    <property type="match status" value="1"/>
</dbReference>
<sequence length="790" mass="91311">MADTSTRRRVKLYMLNEDRLWDDRGTGHVSSVFVEKLKGMSLLDTLIVWSEADNYDFALSFQEKAGCDEIWEKICQVQGKDPSVDITQDLEQESEEVEDDRFDEPSDTALPCELPACELSKLEEISELFNSVLLSPIRREKLALAIENDSYIQKLIDIFHMCEDLENIDGLHHLYDIFKSIFLLNKNALFEIMFADDMIFDVVGVLEYDPSLPQKSNHRDYLRKRAHFREVISLNNNDLIQKIHQTYRVQYIQDVILPTPSMFEENMLSTLSSFIFFNKVEIVNMIQEDEKFLQTLFAQLVDEETEDSKRRDLTLFLKEFCTFSQTLQAQSRDYSFFKTLSNMGILGALEIILGMEDEQMKSAAIDIFSYIVEFSPSMVREYILQEGQRQDDEDLLINLVLEQMISDKDPELGGAVQLMGIIRLLVDPENMLGTTNKTEKTEFLSFFYRHSMHVLTAPLFANTVEDTPSKDDYQTCQLLSLILELITFCVEHHSYHIKNYIVGKDLIRRVLVLLKSKHTFLALSALRLVRKVVGLKDEFYYRYIIKGDLIGPIVEAFVANGDKYNLLNSAMIELFEFIKFEDIKSLTCYIVEKHYEAFESVAYVQTFKNLKQRYEQHQDRLKDKTNLESVPSILRNNRFRREARTLEEEEEMWFDQEDEIEDADGVMPVSEMFMGRLGTGLDQINKFLERNRTASAKDTELKESPPKLYNRNTANAINISVNRSPPNNNPSPTPMSSPEGSPLEDKTNVQTKKPGMVGLVDYPDEDSEEDDEDNDGGSMLPASKRPRLST</sequence>
<dbReference type="Gene3D" id="2.30.29.30">
    <property type="entry name" value="Pleckstrin-homology domain (PH domain)/Phosphotyrosine-binding domain (PTB)"/>
    <property type="match status" value="2"/>
</dbReference>
<accession>A0AAD9P5S3</accession>
<evidence type="ECO:0000256" key="2">
    <source>
        <dbReference type="ARBA" id="ARBA00008809"/>
    </source>
</evidence>
<evidence type="ECO:0000256" key="3">
    <source>
        <dbReference type="ARBA" id="ARBA00023242"/>
    </source>
</evidence>
<dbReference type="InterPro" id="IPR006887">
    <property type="entry name" value="P4R3-like_central_dom"/>
</dbReference>
<dbReference type="GO" id="GO:0072542">
    <property type="term" value="F:protein phosphatase activator activity"/>
    <property type="evidence" value="ECO:0007669"/>
    <property type="project" value="TreeGrafter"/>
</dbReference>
<reference evidence="6" key="1">
    <citation type="journal article" date="2023" name="Mol. Biol. Evol.">
        <title>Third-Generation Sequencing Reveals the Adaptive Role of the Epigenome in Three Deep-Sea Polychaetes.</title>
        <authorList>
            <person name="Perez M."/>
            <person name="Aroh O."/>
            <person name="Sun Y."/>
            <person name="Lan Y."/>
            <person name="Juniper S.K."/>
            <person name="Young C.R."/>
            <person name="Angers B."/>
            <person name="Qian P.Y."/>
        </authorList>
    </citation>
    <scope>NUCLEOTIDE SEQUENCE</scope>
    <source>
        <strain evidence="6">R07B-5</strain>
    </source>
</reference>
<dbReference type="GO" id="GO:0005654">
    <property type="term" value="C:nucleoplasm"/>
    <property type="evidence" value="ECO:0007669"/>
    <property type="project" value="TreeGrafter"/>
</dbReference>
<protein>
    <recommendedName>
        <fullName evidence="5">Serine/threonine-protein phosphatase 4 regulatory subunit 3-like central domain-containing protein</fullName>
    </recommendedName>
</protein>
<comment type="similarity">
    <text evidence="2">Belongs to the SMEK family.</text>
</comment>
<dbReference type="InterPro" id="IPR011993">
    <property type="entry name" value="PH-like_dom_sf"/>
</dbReference>
<evidence type="ECO:0000256" key="4">
    <source>
        <dbReference type="SAM" id="MobiDB-lite"/>
    </source>
</evidence>
<organism evidence="6 7">
    <name type="scientific">Ridgeia piscesae</name>
    <name type="common">Tubeworm</name>
    <dbReference type="NCBI Taxonomy" id="27915"/>
    <lineage>
        <taxon>Eukaryota</taxon>
        <taxon>Metazoa</taxon>
        <taxon>Spiralia</taxon>
        <taxon>Lophotrochozoa</taxon>
        <taxon>Annelida</taxon>
        <taxon>Polychaeta</taxon>
        <taxon>Sedentaria</taxon>
        <taxon>Canalipalpata</taxon>
        <taxon>Sabellida</taxon>
        <taxon>Siboglinidae</taxon>
        <taxon>Ridgeia</taxon>
    </lineage>
</organism>
<feature type="domain" description="Serine/threonine-protein phosphatase 4 regulatory subunit 3-like central" evidence="5">
    <location>
        <begin position="124"/>
        <end position="616"/>
    </location>
</feature>
<dbReference type="PANTHER" id="PTHR23318">
    <property type="entry name" value="ATP SYNTHASE GAMMA-RELATED"/>
    <property type="match status" value="1"/>
</dbReference>
<gene>
    <name evidence="6" type="ORF">NP493_126g08047</name>
</gene>
<comment type="subcellular location">
    <subcellularLocation>
        <location evidence="1">Nucleus</location>
    </subcellularLocation>
</comment>
<feature type="region of interest" description="Disordered" evidence="4">
    <location>
        <begin position="695"/>
        <end position="790"/>
    </location>
</feature>
<dbReference type="InterPro" id="IPR051137">
    <property type="entry name" value="PP4R3-like"/>
</dbReference>
<feature type="compositionally biased region" description="Basic and acidic residues" evidence="4">
    <location>
        <begin position="695"/>
        <end position="705"/>
    </location>
</feature>
<dbReference type="InterPro" id="IPR016024">
    <property type="entry name" value="ARM-type_fold"/>
</dbReference>
<dbReference type="GO" id="GO:0006974">
    <property type="term" value="P:DNA damage response"/>
    <property type="evidence" value="ECO:0007669"/>
    <property type="project" value="TreeGrafter"/>
</dbReference>
<dbReference type="Pfam" id="PF04802">
    <property type="entry name" value="PP4R3"/>
    <property type="match status" value="1"/>
</dbReference>
<evidence type="ECO:0000313" key="7">
    <source>
        <dbReference type="Proteomes" id="UP001209878"/>
    </source>
</evidence>
<dbReference type="EMBL" id="JAODUO010000126">
    <property type="protein sequence ID" value="KAK2188665.1"/>
    <property type="molecule type" value="Genomic_DNA"/>
</dbReference>
<keyword evidence="7" id="KW-1185">Reference proteome</keyword>
<dbReference type="Proteomes" id="UP001209878">
    <property type="component" value="Unassembled WGS sequence"/>
</dbReference>
<name>A0AAD9P5S3_RIDPI</name>
<dbReference type="GO" id="GO:0030289">
    <property type="term" value="C:protein phosphatase 4 complex"/>
    <property type="evidence" value="ECO:0007669"/>
    <property type="project" value="TreeGrafter"/>
</dbReference>